<gene>
    <name evidence="1" type="ORF">DESAMIL20_661</name>
</gene>
<dbReference type="AlphaFoldDB" id="A0A1X4XY68"/>
<dbReference type="EMBL" id="MDSU01000016">
    <property type="protein sequence ID" value="OSS42477.1"/>
    <property type="molecule type" value="Genomic_DNA"/>
</dbReference>
<protein>
    <submittedName>
        <fullName evidence="1">Uncharacterized protein</fullName>
    </submittedName>
</protein>
<evidence type="ECO:0000313" key="2">
    <source>
        <dbReference type="Proteomes" id="UP000194141"/>
    </source>
</evidence>
<organism evidence="1 2">
    <name type="scientific">Desulfurella amilsii</name>
    <dbReference type="NCBI Taxonomy" id="1562698"/>
    <lineage>
        <taxon>Bacteria</taxon>
        <taxon>Pseudomonadati</taxon>
        <taxon>Campylobacterota</taxon>
        <taxon>Desulfurellia</taxon>
        <taxon>Desulfurellales</taxon>
        <taxon>Desulfurellaceae</taxon>
        <taxon>Desulfurella</taxon>
    </lineage>
</organism>
<dbReference type="STRING" id="1562698.DESAMIL20_661"/>
<accession>A0A1X4XY68</accession>
<dbReference type="Proteomes" id="UP000194141">
    <property type="component" value="Unassembled WGS sequence"/>
</dbReference>
<sequence>MKNIFYLLQTILIAYILAFLFLITPFAVNQAQAGSVSTLPTNSFAMNANANLIYSVVNGLTELDKNVSADYRTTYLFTDTTPIIIAHYTPYAQEGQIAVIWVHRFPNQNAYNKWLSTVQSAGQWGNPAQGYKWYSAPVQNQNALPYQVAMYHLITPQELFKMGSYAFPSSNTQASNYGKVFGSNYNYNAVAYCSANNTGGMPCSDNAYKTGWDGFTQIVAEVAREYHTQNGVIVCDQQTTHTVTEKDSGVFKTTVTVKVYLDTTPVFYQIVPNNTPGLTAMTSNYGFIAKASSTDGGIGILRVQQGLGEWGYNFSGASQLVYEDSESGWNTWVGIALGGLTMLAGFAMPGIGQYLGTALIAGGAAYAGLSTVELIAGNQQFYNINYYNLGDMVANSNEVTRAVIQNACFWWGNTGMGGQPGSGNQYILNQFATTQPIQYSGMTVGAYQPSANDKQILQQQ</sequence>
<comment type="caution">
    <text evidence="1">The sequence shown here is derived from an EMBL/GenBank/DDBJ whole genome shotgun (WGS) entry which is preliminary data.</text>
</comment>
<proteinExistence type="predicted"/>
<dbReference type="RefSeq" id="WP_086033395.1">
    <property type="nucleotide sequence ID" value="NZ_MDSU01000016.1"/>
</dbReference>
<keyword evidence="2" id="KW-1185">Reference proteome</keyword>
<evidence type="ECO:0000313" key="1">
    <source>
        <dbReference type="EMBL" id="OSS42477.1"/>
    </source>
</evidence>
<name>A0A1X4XY68_9BACT</name>
<reference evidence="1 2" key="1">
    <citation type="journal article" date="2017" name="Front. Microbiol.">
        <title>Genome Sequence of Desulfurella amilsii Strain TR1 and Comparative Genomics of Desulfurellaceae Family.</title>
        <authorList>
            <person name="Florentino A.P."/>
            <person name="Stams A.J."/>
            <person name="Sanchez-Andrea I."/>
        </authorList>
    </citation>
    <scope>NUCLEOTIDE SEQUENCE [LARGE SCALE GENOMIC DNA]</scope>
    <source>
        <strain evidence="1 2">TR1</strain>
    </source>
</reference>